<sequence length="406" mass="44903">MSNALPLKGIRVVNFGWVWAGPVVGQTLAFLGAEVYKIESRARVDLTRFLPPFAEGIPDHNRSLSNHACWAGNGSVSLNLKEPEALQLVKELIAESDVVVENFGPGVMERLGLGYAELKKLKQDIILFSMPGAGLTGPLKDLRSYGLSLTSTTGLDSMVGYKGEGPIPMENAYSDPYAGIFGSFAIITALNHRRNSGEGQHIDFSQQEAVMQMVGPAYMDYQLNGRSGTPKGNEHPLGTVAPHGVFPCKGDDRWISIVVRTDEEWQQLLNALEHPEWLKVSEFATREGRLKSIDSLHKLLADWTAQHDDRELAAHLQKHGVAAAPVLNVADLLRDPHYQARQTFVEVTHPLGFKETLYGPYVKFSASQPTVRPGPMIGQDNEHVFKHILGMSAERYDDLVKRQIIY</sequence>
<dbReference type="Gene3D" id="3.40.50.10540">
    <property type="entry name" value="Crotonobetainyl-coa:carnitine coa-transferase, domain 1"/>
    <property type="match status" value="1"/>
</dbReference>
<dbReference type="SUPFAM" id="SSF89796">
    <property type="entry name" value="CoA-transferase family III (CaiB/BaiF)"/>
    <property type="match status" value="1"/>
</dbReference>
<dbReference type="AlphaFoldDB" id="A0A7Z7HPG2"/>
<dbReference type="InterPro" id="IPR050483">
    <property type="entry name" value="CoA-transferase_III_domain"/>
</dbReference>
<dbReference type="PANTHER" id="PTHR48207:SF3">
    <property type="entry name" value="SUCCINATE--HYDROXYMETHYLGLUTARATE COA-TRANSFERASE"/>
    <property type="match status" value="1"/>
</dbReference>
<dbReference type="Proteomes" id="UP000242886">
    <property type="component" value="Chromosome SDENCHOL"/>
</dbReference>
<keyword evidence="1 2" id="KW-0808">Transferase</keyword>
<dbReference type="RefSeq" id="WP_154716039.1">
    <property type="nucleotide sequence ID" value="NZ_LT837803.1"/>
</dbReference>
<dbReference type="EC" id="2.8.3.15" evidence="2"/>
<keyword evidence="3" id="KW-1185">Reference proteome</keyword>
<evidence type="ECO:0000313" key="3">
    <source>
        <dbReference type="Proteomes" id="UP000242886"/>
    </source>
</evidence>
<name>A0A7Z7HPG2_9PROT</name>
<protein>
    <submittedName>
        <fullName evidence="2">Succinyl-CoA:(R)-benzylsuccinate CoA-transferase subunit BbsF</fullName>
        <ecNumber evidence="2">2.8.3.15</ecNumber>
    </submittedName>
</protein>
<dbReference type="EMBL" id="LT837803">
    <property type="protein sequence ID" value="SMB22676.1"/>
    <property type="molecule type" value="Genomic_DNA"/>
</dbReference>
<dbReference type="InterPro" id="IPR023606">
    <property type="entry name" value="CoA-Trfase_III_dom_1_sf"/>
</dbReference>
<dbReference type="GO" id="GO:0033877">
    <property type="term" value="F:succinyl-CoA:(R)-benzylsuccinate CoA-transferase activity"/>
    <property type="evidence" value="ECO:0007669"/>
    <property type="project" value="UniProtKB-EC"/>
</dbReference>
<dbReference type="Pfam" id="PF02515">
    <property type="entry name" value="CoA_transf_3"/>
    <property type="match status" value="1"/>
</dbReference>
<organism evidence="2 3">
    <name type="scientific">Sterolibacterium denitrificans</name>
    <dbReference type="NCBI Taxonomy" id="157592"/>
    <lineage>
        <taxon>Bacteria</taxon>
        <taxon>Pseudomonadati</taxon>
        <taxon>Pseudomonadota</taxon>
        <taxon>Betaproteobacteria</taxon>
        <taxon>Nitrosomonadales</taxon>
        <taxon>Sterolibacteriaceae</taxon>
        <taxon>Sterolibacterium</taxon>
    </lineage>
</organism>
<dbReference type="InterPro" id="IPR044855">
    <property type="entry name" value="CoA-Trfase_III_dom3_sf"/>
</dbReference>
<proteinExistence type="predicted"/>
<gene>
    <name evidence="2" type="ORF">SDENCHOL_10659</name>
</gene>
<evidence type="ECO:0000313" key="2">
    <source>
        <dbReference type="EMBL" id="SMB22676.1"/>
    </source>
</evidence>
<accession>A0A7Z7HPG2</accession>
<dbReference type="Gene3D" id="3.30.1540.10">
    <property type="entry name" value="formyl-coa transferase, domain 3"/>
    <property type="match status" value="1"/>
</dbReference>
<dbReference type="PANTHER" id="PTHR48207">
    <property type="entry name" value="SUCCINATE--HYDROXYMETHYLGLUTARATE COA-TRANSFERASE"/>
    <property type="match status" value="1"/>
</dbReference>
<dbReference type="InterPro" id="IPR003673">
    <property type="entry name" value="CoA-Trfase_fam_III"/>
</dbReference>
<evidence type="ECO:0000256" key="1">
    <source>
        <dbReference type="ARBA" id="ARBA00022679"/>
    </source>
</evidence>
<reference evidence="2" key="1">
    <citation type="submission" date="2017-03" db="EMBL/GenBank/DDBJ databases">
        <authorList>
            <consortium name="AG Boll"/>
        </authorList>
    </citation>
    <scope>NUCLEOTIDE SEQUENCE [LARGE SCALE GENOMIC DNA]</scope>
    <source>
        <strain evidence="2">Chol</strain>
    </source>
</reference>